<reference evidence="8" key="1">
    <citation type="submission" date="2016-10" db="EMBL/GenBank/DDBJ databases">
        <authorList>
            <person name="Varghese N."/>
            <person name="Submissions S."/>
        </authorList>
    </citation>
    <scope>NUCLEOTIDE SEQUENCE [LARGE SCALE GENOMIC DNA]</scope>
    <source>
        <strain evidence="8">JCM 2783</strain>
    </source>
</reference>
<name>A0A1I1RHA7_PSEOC</name>
<organism evidence="7 8">
    <name type="scientific">Pseudomonas straminea</name>
    <dbReference type="NCBI Taxonomy" id="47882"/>
    <lineage>
        <taxon>Bacteria</taxon>
        <taxon>Pseudomonadati</taxon>
        <taxon>Pseudomonadota</taxon>
        <taxon>Gammaproteobacteria</taxon>
        <taxon>Pseudomonadales</taxon>
        <taxon>Pseudomonadaceae</taxon>
        <taxon>Phytopseudomonas</taxon>
    </lineage>
</organism>
<gene>
    <name evidence="7" type="ORF">SAMN05216372_10156</name>
</gene>
<feature type="transmembrane region" description="Helical" evidence="5">
    <location>
        <begin position="384"/>
        <end position="403"/>
    </location>
</feature>
<feature type="transmembrane region" description="Helical" evidence="5">
    <location>
        <begin position="190"/>
        <end position="209"/>
    </location>
</feature>
<feature type="transmembrane region" description="Helical" evidence="5">
    <location>
        <begin position="42"/>
        <end position="60"/>
    </location>
</feature>
<evidence type="ECO:0000256" key="3">
    <source>
        <dbReference type="ARBA" id="ARBA00022989"/>
    </source>
</evidence>
<dbReference type="AlphaFoldDB" id="A0A1I1RHA7"/>
<evidence type="ECO:0000259" key="6">
    <source>
        <dbReference type="Pfam" id="PF04932"/>
    </source>
</evidence>
<feature type="transmembrane region" description="Helical" evidence="5">
    <location>
        <begin position="215"/>
        <end position="233"/>
    </location>
</feature>
<feature type="transmembrane region" description="Helical" evidence="5">
    <location>
        <begin position="120"/>
        <end position="145"/>
    </location>
</feature>
<evidence type="ECO:0000313" key="8">
    <source>
        <dbReference type="Proteomes" id="UP000243950"/>
    </source>
</evidence>
<dbReference type="RefSeq" id="WP_167363074.1">
    <property type="nucleotide sequence ID" value="NZ_BSSG01000003.1"/>
</dbReference>
<accession>A0A1I1RHA7</accession>
<dbReference type="GO" id="GO:0016874">
    <property type="term" value="F:ligase activity"/>
    <property type="evidence" value="ECO:0007669"/>
    <property type="project" value="UniProtKB-KW"/>
</dbReference>
<evidence type="ECO:0000256" key="1">
    <source>
        <dbReference type="ARBA" id="ARBA00004141"/>
    </source>
</evidence>
<protein>
    <submittedName>
        <fullName evidence="7">O-antigen ligase</fullName>
    </submittedName>
</protein>
<evidence type="ECO:0000313" key="7">
    <source>
        <dbReference type="EMBL" id="SFD31578.1"/>
    </source>
</evidence>
<feature type="transmembrane region" description="Helical" evidence="5">
    <location>
        <begin position="357"/>
        <end position="378"/>
    </location>
</feature>
<feature type="transmembrane region" description="Helical" evidence="5">
    <location>
        <begin position="12"/>
        <end position="36"/>
    </location>
</feature>
<dbReference type="Pfam" id="PF04932">
    <property type="entry name" value="Wzy_C"/>
    <property type="match status" value="1"/>
</dbReference>
<feature type="domain" description="O-antigen ligase-related" evidence="6">
    <location>
        <begin position="199"/>
        <end position="332"/>
    </location>
</feature>
<sequence length="465" mass="52091">MRFGFFGRVCLTILVFVFFVFFSFSVTSSFLIGYGWHDQQRVIQVILLFLVCMLSIFNGCDFLSSQNLFLVLGVVVLGLVSACLSNFPEWALREWVVFLGCFLLALCVAKLCCDYRLDGAFFYLLAVVAVVLSAQFIVSYLAAFITGIQMLHVDVLVSGFSNPRSFGQFQVLVMPVLASLVMKNLSASRIFSFVFLMVLSISWCISYSLGGRGVWVALLVSNFLLFSVARKFWRILGVQAVAASMGGVLFWALFILIPSWIGEKAILHDGLRAGLSARDILWMDAWSMALDNPWFGAGPMHFAALHNDIAAHPHQMILQWLAEWGAPATTLVLILICKGMWSGTHYLRSDKSTETDASLWAAILGALVLAQVDGVFVMPYTQTWLAILVGVAIARWSAGPVFIRGWCLSRVMLAFPCALLLAAILIFDVPQLPFVQQHYLEEHVTGWKPRFWQQGWIPMSIRWRF</sequence>
<feature type="transmembrane region" description="Helical" evidence="5">
    <location>
        <begin position="94"/>
        <end position="113"/>
    </location>
</feature>
<dbReference type="EMBL" id="FOMO01000001">
    <property type="protein sequence ID" value="SFD31578.1"/>
    <property type="molecule type" value="Genomic_DNA"/>
</dbReference>
<dbReference type="InterPro" id="IPR007016">
    <property type="entry name" value="O-antigen_ligase-rel_domated"/>
</dbReference>
<dbReference type="InterPro" id="IPR051533">
    <property type="entry name" value="WaaL-like"/>
</dbReference>
<feature type="transmembrane region" description="Helical" evidence="5">
    <location>
        <begin position="410"/>
        <end position="427"/>
    </location>
</feature>
<dbReference type="GO" id="GO:0016020">
    <property type="term" value="C:membrane"/>
    <property type="evidence" value="ECO:0007669"/>
    <property type="project" value="UniProtKB-SubCell"/>
</dbReference>
<feature type="transmembrane region" description="Helical" evidence="5">
    <location>
        <begin position="240"/>
        <end position="261"/>
    </location>
</feature>
<keyword evidence="4 5" id="KW-0472">Membrane</keyword>
<feature type="transmembrane region" description="Helical" evidence="5">
    <location>
        <begin position="317"/>
        <end position="336"/>
    </location>
</feature>
<dbReference type="PANTHER" id="PTHR37422:SF13">
    <property type="entry name" value="LIPOPOLYSACCHARIDE BIOSYNTHESIS PROTEIN PA4999-RELATED"/>
    <property type="match status" value="1"/>
</dbReference>
<comment type="subcellular location">
    <subcellularLocation>
        <location evidence="1">Membrane</location>
        <topology evidence="1">Multi-pass membrane protein</topology>
    </subcellularLocation>
</comment>
<keyword evidence="2 5" id="KW-0812">Transmembrane</keyword>
<keyword evidence="8" id="KW-1185">Reference proteome</keyword>
<proteinExistence type="predicted"/>
<keyword evidence="7" id="KW-0436">Ligase</keyword>
<feature type="transmembrane region" description="Helical" evidence="5">
    <location>
        <begin position="67"/>
        <end position="88"/>
    </location>
</feature>
<evidence type="ECO:0000256" key="2">
    <source>
        <dbReference type="ARBA" id="ARBA00022692"/>
    </source>
</evidence>
<feature type="transmembrane region" description="Helical" evidence="5">
    <location>
        <begin position="165"/>
        <end position="183"/>
    </location>
</feature>
<keyword evidence="3 5" id="KW-1133">Transmembrane helix</keyword>
<evidence type="ECO:0000256" key="5">
    <source>
        <dbReference type="SAM" id="Phobius"/>
    </source>
</evidence>
<dbReference type="PANTHER" id="PTHR37422">
    <property type="entry name" value="TEICHURONIC ACID BIOSYNTHESIS PROTEIN TUAE"/>
    <property type="match status" value="1"/>
</dbReference>
<evidence type="ECO:0000256" key="4">
    <source>
        <dbReference type="ARBA" id="ARBA00023136"/>
    </source>
</evidence>
<dbReference type="Proteomes" id="UP000243950">
    <property type="component" value="Unassembled WGS sequence"/>
</dbReference>